<evidence type="ECO:0000313" key="2">
    <source>
        <dbReference type="EMBL" id="SNY74896.1"/>
    </source>
</evidence>
<dbReference type="RefSeq" id="WP_097243371.1">
    <property type="nucleotide sequence ID" value="NZ_JAMTCW010000001.1"/>
</dbReference>
<dbReference type="Gene3D" id="3.40.50.720">
    <property type="entry name" value="NAD(P)-binding Rossmann-like Domain"/>
    <property type="match status" value="1"/>
</dbReference>
<dbReference type="Pfam" id="PF13460">
    <property type="entry name" value="NAD_binding_10"/>
    <property type="match status" value="1"/>
</dbReference>
<dbReference type="Gene3D" id="3.90.25.10">
    <property type="entry name" value="UDP-galactose 4-epimerase, domain 1"/>
    <property type="match status" value="1"/>
</dbReference>
<feature type="domain" description="NAD(P)-binding" evidence="1">
    <location>
        <begin position="6"/>
        <end position="173"/>
    </location>
</feature>
<gene>
    <name evidence="2" type="ORF">SAMN04244553_0368</name>
</gene>
<evidence type="ECO:0000313" key="3">
    <source>
        <dbReference type="Proteomes" id="UP000219565"/>
    </source>
</evidence>
<dbReference type="PANTHER" id="PTHR43162">
    <property type="match status" value="1"/>
</dbReference>
<dbReference type="InterPro" id="IPR016040">
    <property type="entry name" value="NAD(P)-bd_dom"/>
</dbReference>
<dbReference type="AlphaFoldDB" id="A0A285KU21"/>
<accession>A0A285KU21</accession>
<dbReference type="InterPro" id="IPR036291">
    <property type="entry name" value="NAD(P)-bd_dom_sf"/>
</dbReference>
<dbReference type="OrthoDB" id="3510772at2"/>
<dbReference type="Proteomes" id="UP000219565">
    <property type="component" value="Unassembled WGS sequence"/>
</dbReference>
<dbReference type="InterPro" id="IPR051604">
    <property type="entry name" value="Ergot_Alk_Oxidoreductase"/>
</dbReference>
<proteinExistence type="predicted"/>
<dbReference type="SUPFAM" id="SSF51735">
    <property type="entry name" value="NAD(P)-binding Rossmann-fold domains"/>
    <property type="match status" value="1"/>
</dbReference>
<sequence>MFVVTGATGVIGRPLLESLTAAGLPVRAVSRRADAARPDGVDLVSPEELDLADVETLFVHPRATKDHVDDLLRRAVAQQVRRVVVMSAINADDDPAHQPSRFNGDRNTEVEQAVIGCGLPWVSVRPSSFAMNTLTMWRAQIASGDTVFGPYATFSEAVVHERDVADVIARAMVDDTLTGRRLSITGPAASSLEQLVAIIGEVIGKPVRYKEVPAEAAASAMIAHGLDEQFVRALMNRYARELEREPVVTEEVAAILGRPARSFASWVADHRSDWM</sequence>
<evidence type="ECO:0000259" key="1">
    <source>
        <dbReference type="Pfam" id="PF13460"/>
    </source>
</evidence>
<organism evidence="2 3">
    <name type="scientific">Nocardia amikacinitolerans</name>
    <dbReference type="NCBI Taxonomy" id="756689"/>
    <lineage>
        <taxon>Bacteria</taxon>
        <taxon>Bacillati</taxon>
        <taxon>Actinomycetota</taxon>
        <taxon>Actinomycetes</taxon>
        <taxon>Mycobacteriales</taxon>
        <taxon>Nocardiaceae</taxon>
        <taxon>Nocardia</taxon>
    </lineage>
</organism>
<protein>
    <submittedName>
        <fullName evidence="2">Uncharacterized conserved protein YbjT, contains NAD(P)-binding and DUF2867 domains</fullName>
    </submittedName>
</protein>
<dbReference type="EMBL" id="OBEG01000001">
    <property type="protein sequence ID" value="SNY74896.1"/>
    <property type="molecule type" value="Genomic_DNA"/>
</dbReference>
<dbReference type="PANTHER" id="PTHR43162:SF1">
    <property type="entry name" value="PRESTALK A DIFFERENTIATION PROTEIN A"/>
    <property type="match status" value="1"/>
</dbReference>
<keyword evidence="3" id="KW-1185">Reference proteome</keyword>
<name>A0A285KU21_9NOCA</name>
<reference evidence="2 3" key="1">
    <citation type="submission" date="2017-09" db="EMBL/GenBank/DDBJ databases">
        <authorList>
            <person name="Ehlers B."/>
            <person name="Leendertz F.H."/>
        </authorList>
    </citation>
    <scope>NUCLEOTIDE SEQUENCE [LARGE SCALE GENOMIC DNA]</scope>
    <source>
        <strain evidence="2 3">DSM 45537</strain>
    </source>
</reference>